<evidence type="ECO:0000259" key="3">
    <source>
        <dbReference type="PROSITE" id="PS50132"/>
    </source>
</evidence>
<sequence>MEQQKIVSQRSMHSFNSLPKLNIALNKPSTLNRCHSTICRPTSCYVPLVDSKERFVTMENLSQLGQMKMVLCGTPNKITITVLGLRGLPTENTAGQAPSNSAYVKISLCPDEETRLRHRTAPQYVINGSVTLHDNFAFDITSADLAKRVLISAWCKNVRTEQTCFVGCMSFGVKGIVVGEDQILQGWFYFLRESLGRRKHLKVKTGSVAIATTPVKAKPPKRDERQVQHQGNPLPDVRYSTLPTRGRHSSRIKSSNGVRNAGTIHHKVYAGCQCKFCNKQQQTSKFPTSFSVTKLHKRRHSPSALEAAVRNKRQKMPGRCDVTKDPLSSNSRGALRDLASAGNINVASRRNVHVRVGNSPVLKPREAEAKVESPMELKHVSVQRTELRSARIVVPAVLCRLPLSDSRHVETGDSNSEGSGNAQTTDDCGYHSDDFNKEIQKDVENEPNTTTAGVETETENVRDDVFHFDPAAWDIFRTPVRGRKAGRLSLDAGLKALQDLRVTGEGNNLSNDVIQEDVSEEKTKTGKLSAFKSWIQRKASDSTTINSKQETNPSKNSNFKRSSSLRRSKRETCESCFSSCSSLSQLLSRKGGTNAFRSFLQSEFSDENLDFWLECESFKRVRGAAKIHKVATKIFNQFLVGDSPSEINVDSSTRDEVKSKLETPSLEMFDEAQERIFKLMEQDSFRRFLVSDFAHKCKTHATS</sequence>
<gene>
    <name evidence="4" type="primary">LOC100182918-001</name>
</gene>
<protein>
    <submittedName>
        <fullName evidence="4">Uncharacterized protein LOC100182918</fullName>
    </submittedName>
</protein>
<dbReference type="InterPro" id="IPR044926">
    <property type="entry name" value="RGS_subdomain_2"/>
</dbReference>
<feature type="domain" description="C2" evidence="2">
    <location>
        <begin position="57"/>
        <end position="188"/>
    </location>
</feature>
<dbReference type="PANTHER" id="PTHR10845:SF259">
    <property type="entry name" value="RGS DOMAIN-CONTAINING PROTEIN-RELATED"/>
    <property type="match status" value="1"/>
</dbReference>
<dbReference type="InterPro" id="IPR016137">
    <property type="entry name" value="RGS"/>
</dbReference>
<feature type="region of interest" description="Disordered" evidence="1">
    <location>
        <begin position="215"/>
        <end position="257"/>
    </location>
</feature>
<feature type="compositionally biased region" description="Polar residues" evidence="1">
    <location>
        <begin position="412"/>
        <end position="426"/>
    </location>
</feature>
<evidence type="ECO:0000256" key="1">
    <source>
        <dbReference type="SAM" id="MobiDB-lite"/>
    </source>
</evidence>
<feature type="region of interest" description="Disordered" evidence="1">
    <location>
        <begin position="406"/>
        <end position="434"/>
    </location>
</feature>
<proteinExistence type="evidence at transcript level"/>
<dbReference type="InterPro" id="IPR036305">
    <property type="entry name" value="RGS_sf"/>
</dbReference>
<dbReference type="Pfam" id="PF00615">
    <property type="entry name" value="RGS"/>
    <property type="match status" value="1"/>
</dbReference>
<reference evidence="4" key="1">
    <citation type="submission" date="2020-04" db="EMBL/GenBank/DDBJ databases">
        <authorList>
            <person name="Neveu A P."/>
        </authorList>
    </citation>
    <scope>NUCLEOTIDE SEQUENCE</scope>
    <source>
        <tissue evidence="4">Whole embryo</tissue>
    </source>
</reference>
<dbReference type="InterPro" id="IPR035892">
    <property type="entry name" value="C2_domain_sf"/>
</dbReference>
<dbReference type="PRINTS" id="PR01301">
    <property type="entry name" value="RGSPROTEIN"/>
</dbReference>
<dbReference type="EMBL" id="LR786903">
    <property type="protein sequence ID" value="CAB3262765.1"/>
    <property type="molecule type" value="mRNA"/>
</dbReference>
<dbReference type="AlphaFoldDB" id="A0A6F9DIN4"/>
<dbReference type="InterPro" id="IPR000008">
    <property type="entry name" value="C2_dom"/>
</dbReference>
<feature type="compositionally biased region" description="Low complexity" evidence="1">
    <location>
        <begin position="552"/>
        <end position="562"/>
    </location>
</feature>
<dbReference type="SMART" id="SM00315">
    <property type="entry name" value="RGS"/>
    <property type="match status" value="1"/>
</dbReference>
<organism evidence="4">
    <name type="scientific">Phallusia mammillata</name>
    <dbReference type="NCBI Taxonomy" id="59560"/>
    <lineage>
        <taxon>Eukaryota</taxon>
        <taxon>Metazoa</taxon>
        <taxon>Chordata</taxon>
        <taxon>Tunicata</taxon>
        <taxon>Ascidiacea</taxon>
        <taxon>Phlebobranchia</taxon>
        <taxon>Ascidiidae</taxon>
        <taxon>Phallusia</taxon>
    </lineage>
</organism>
<accession>A0A6F9DIN4</accession>
<dbReference type="SUPFAM" id="SSF48097">
    <property type="entry name" value="Regulator of G-protein signaling, RGS"/>
    <property type="match status" value="1"/>
</dbReference>
<dbReference type="PROSITE" id="PS50132">
    <property type="entry name" value="RGS"/>
    <property type="match status" value="1"/>
</dbReference>
<dbReference type="PANTHER" id="PTHR10845">
    <property type="entry name" value="REGULATOR OF G PROTEIN SIGNALING"/>
    <property type="match status" value="1"/>
</dbReference>
<name>A0A6F9DIN4_9ASCI</name>
<dbReference type="PROSITE" id="PS50004">
    <property type="entry name" value="C2"/>
    <property type="match status" value="1"/>
</dbReference>
<dbReference type="SUPFAM" id="SSF49562">
    <property type="entry name" value="C2 domain (Calcium/lipid-binding domain, CaLB)"/>
    <property type="match status" value="1"/>
</dbReference>
<dbReference type="FunFam" id="1.10.167.10:FF:000001">
    <property type="entry name" value="Putative regulator of g-protein signaling 12"/>
    <property type="match status" value="1"/>
</dbReference>
<dbReference type="Gene3D" id="1.10.167.10">
    <property type="entry name" value="Regulator of G-protein Signalling 4, domain 2"/>
    <property type="match status" value="1"/>
</dbReference>
<dbReference type="Gene3D" id="2.60.40.150">
    <property type="entry name" value="C2 domain"/>
    <property type="match status" value="1"/>
</dbReference>
<evidence type="ECO:0000313" key="4">
    <source>
        <dbReference type="EMBL" id="CAB3262765.1"/>
    </source>
</evidence>
<evidence type="ECO:0000259" key="2">
    <source>
        <dbReference type="PROSITE" id="PS50004"/>
    </source>
</evidence>
<feature type="region of interest" description="Disordered" evidence="1">
    <location>
        <begin position="542"/>
        <end position="565"/>
    </location>
</feature>
<feature type="domain" description="RGS" evidence="3">
    <location>
        <begin position="582"/>
        <end position="693"/>
    </location>
</feature>
<feature type="compositionally biased region" description="Polar residues" evidence="1">
    <location>
        <begin position="542"/>
        <end position="551"/>
    </location>
</feature>